<organism evidence="1">
    <name type="scientific">Arundo donax</name>
    <name type="common">Giant reed</name>
    <name type="synonym">Donax arundinaceus</name>
    <dbReference type="NCBI Taxonomy" id="35708"/>
    <lineage>
        <taxon>Eukaryota</taxon>
        <taxon>Viridiplantae</taxon>
        <taxon>Streptophyta</taxon>
        <taxon>Embryophyta</taxon>
        <taxon>Tracheophyta</taxon>
        <taxon>Spermatophyta</taxon>
        <taxon>Magnoliopsida</taxon>
        <taxon>Liliopsida</taxon>
        <taxon>Poales</taxon>
        <taxon>Poaceae</taxon>
        <taxon>PACMAD clade</taxon>
        <taxon>Arundinoideae</taxon>
        <taxon>Arundineae</taxon>
        <taxon>Arundo</taxon>
    </lineage>
</organism>
<protein>
    <submittedName>
        <fullName evidence="1">Uncharacterized protein</fullName>
    </submittedName>
</protein>
<sequence>MEKMKSEIFLWQDEK</sequence>
<reference evidence="1" key="1">
    <citation type="submission" date="2014-09" db="EMBL/GenBank/DDBJ databases">
        <authorList>
            <person name="Magalhaes I.L.F."/>
            <person name="Oliveira U."/>
            <person name="Santos F.R."/>
            <person name="Vidigal T.H.D.A."/>
            <person name="Brescovit A.D."/>
            <person name="Santos A.J."/>
        </authorList>
    </citation>
    <scope>NUCLEOTIDE SEQUENCE</scope>
    <source>
        <tissue evidence="1">Shoot tissue taken approximately 20 cm above the soil surface</tissue>
    </source>
</reference>
<evidence type="ECO:0000313" key="1">
    <source>
        <dbReference type="EMBL" id="JAD58081.1"/>
    </source>
</evidence>
<name>A0A0A9B411_ARUDO</name>
<reference evidence="1" key="2">
    <citation type="journal article" date="2015" name="Data Brief">
        <title>Shoot transcriptome of the giant reed, Arundo donax.</title>
        <authorList>
            <person name="Barrero R.A."/>
            <person name="Guerrero F.D."/>
            <person name="Moolhuijzen P."/>
            <person name="Goolsby J.A."/>
            <person name="Tidwell J."/>
            <person name="Bellgard S.E."/>
            <person name="Bellgard M.I."/>
        </authorList>
    </citation>
    <scope>NUCLEOTIDE SEQUENCE</scope>
    <source>
        <tissue evidence="1">Shoot tissue taken approximately 20 cm above the soil surface</tissue>
    </source>
</reference>
<dbReference type="EMBL" id="GBRH01239814">
    <property type="protein sequence ID" value="JAD58081.1"/>
    <property type="molecule type" value="Transcribed_RNA"/>
</dbReference>
<proteinExistence type="predicted"/>
<accession>A0A0A9B411</accession>